<dbReference type="AlphaFoldDB" id="A0A1V2N8R6"/>
<gene>
    <name evidence="4" type="ORF">AYO25_02140</name>
</gene>
<evidence type="ECO:0000259" key="3">
    <source>
        <dbReference type="Pfam" id="PF05175"/>
    </source>
</evidence>
<dbReference type="Proteomes" id="UP000189542">
    <property type="component" value="Unassembled WGS sequence"/>
</dbReference>
<dbReference type="Pfam" id="PF05175">
    <property type="entry name" value="MTS"/>
    <property type="match status" value="1"/>
</dbReference>
<dbReference type="RefSeq" id="WP_076969150.1">
    <property type="nucleotide sequence ID" value="NZ_LVWB01000006.1"/>
</dbReference>
<dbReference type="InterPro" id="IPR007848">
    <property type="entry name" value="Small_mtfrase_dom"/>
</dbReference>
<evidence type="ECO:0000256" key="1">
    <source>
        <dbReference type="ARBA" id="ARBA00022603"/>
    </source>
</evidence>
<feature type="domain" description="Methyltransferase small" evidence="3">
    <location>
        <begin position="37"/>
        <end position="140"/>
    </location>
</feature>
<dbReference type="GO" id="GO:0008170">
    <property type="term" value="F:N-methyltransferase activity"/>
    <property type="evidence" value="ECO:0007669"/>
    <property type="project" value="UniProtKB-ARBA"/>
</dbReference>
<sequence>MFNNITEKETIDAFHQGHFYLAQPLTGGHRAGMDAMILASLVDAKGLFHLADLGAGAGAAGLAIASRLHEAQILLVELSPLMANYARKTLALPANAQISQRVSVIEVDVTLTGEKRSLAGLKNNFYDHVIMNPPFNERIGTLTPDKVKEEAHVMLEGSFEKWIRTACAIMRPSGQLSLIARPQSLIEVVNACARRIGSLEITPLYPRKGECAIRILVTGRKGMRGKLNFRSPIFLHEPNGQSYSHFVTDLINGKATIKRLQK</sequence>
<dbReference type="EMBL" id="LVWB01000006">
    <property type="protein sequence ID" value="ONI60083.1"/>
    <property type="molecule type" value="Genomic_DNA"/>
</dbReference>
<dbReference type="SUPFAM" id="SSF53335">
    <property type="entry name" value="S-adenosyl-L-methionine-dependent methyltransferases"/>
    <property type="match status" value="1"/>
</dbReference>
<protein>
    <submittedName>
        <fullName evidence="4">Methyltransferase</fullName>
    </submittedName>
</protein>
<evidence type="ECO:0000313" key="5">
    <source>
        <dbReference type="Proteomes" id="UP000189542"/>
    </source>
</evidence>
<dbReference type="PANTHER" id="PTHR47739:SF1">
    <property type="entry name" value="TRNA1(VAL) (ADENINE(37)-N6)-METHYLTRANSFERASE"/>
    <property type="match status" value="1"/>
</dbReference>
<organism evidence="4 5">
    <name type="scientific">Candidatus Liberibacter solanacearum</name>
    <dbReference type="NCBI Taxonomy" id="556287"/>
    <lineage>
        <taxon>Bacteria</taxon>
        <taxon>Pseudomonadati</taxon>
        <taxon>Pseudomonadota</taxon>
        <taxon>Alphaproteobacteria</taxon>
        <taxon>Hyphomicrobiales</taxon>
        <taxon>Rhizobiaceae</taxon>
        <taxon>Liberibacter</taxon>
    </lineage>
</organism>
<evidence type="ECO:0000313" key="4">
    <source>
        <dbReference type="EMBL" id="ONI60083.1"/>
    </source>
</evidence>
<keyword evidence="4" id="KW-0808">Transferase</keyword>
<name>A0A1V2N8R6_9HYPH</name>
<accession>A0A1V2N8R6</accession>
<dbReference type="InterPro" id="IPR050210">
    <property type="entry name" value="tRNA_Adenine-N(6)_MTase"/>
</dbReference>
<dbReference type="GO" id="GO:0008757">
    <property type="term" value="F:S-adenosylmethionine-dependent methyltransferase activity"/>
    <property type="evidence" value="ECO:0007669"/>
    <property type="project" value="UniProtKB-ARBA"/>
</dbReference>
<dbReference type="GO" id="GO:0003676">
    <property type="term" value="F:nucleic acid binding"/>
    <property type="evidence" value="ECO:0007669"/>
    <property type="project" value="InterPro"/>
</dbReference>
<keyword evidence="1 4" id="KW-0489">Methyltransferase</keyword>
<dbReference type="GO" id="GO:0032259">
    <property type="term" value="P:methylation"/>
    <property type="evidence" value="ECO:0007669"/>
    <property type="project" value="UniProtKB-KW"/>
</dbReference>
<dbReference type="PROSITE" id="PS00092">
    <property type="entry name" value="N6_MTASE"/>
    <property type="match status" value="1"/>
</dbReference>
<keyword evidence="2" id="KW-0949">S-adenosyl-L-methionine</keyword>
<proteinExistence type="predicted"/>
<comment type="caution">
    <text evidence="4">The sequence shown here is derived from an EMBL/GenBank/DDBJ whole genome shotgun (WGS) entry which is preliminary data.</text>
</comment>
<dbReference type="Gene3D" id="3.40.50.150">
    <property type="entry name" value="Vaccinia Virus protein VP39"/>
    <property type="match status" value="1"/>
</dbReference>
<dbReference type="PANTHER" id="PTHR47739">
    <property type="entry name" value="TRNA1(VAL) (ADENINE(37)-N6)-METHYLTRANSFERASE"/>
    <property type="match status" value="1"/>
</dbReference>
<dbReference type="InterPro" id="IPR002052">
    <property type="entry name" value="DNA_methylase_N6_adenine_CS"/>
</dbReference>
<reference evidence="4 5" key="1">
    <citation type="journal article" date="2017" name="PLoS ONE">
        <title>Genomic sequence of 'Candidatus Liberibacter solanacearum' haplotype C and its comparison with haplotype A and B genomes.</title>
        <authorList>
            <person name="Wang J."/>
            <person name="Haapalainen M."/>
            <person name="Schott T."/>
            <person name="Thompson S.M."/>
            <person name="Smith G.R."/>
            <person name="Nissinen A.I."/>
            <person name="Pirhonen M."/>
        </authorList>
    </citation>
    <scope>NUCLEOTIDE SEQUENCE [LARGE SCALE GENOMIC DNA]</scope>
    <source>
        <strain evidence="4 5">FIN111</strain>
    </source>
</reference>
<dbReference type="InterPro" id="IPR029063">
    <property type="entry name" value="SAM-dependent_MTases_sf"/>
</dbReference>
<dbReference type="OrthoDB" id="5489421at2"/>
<evidence type="ECO:0000256" key="2">
    <source>
        <dbReference type="ARBA" id="ARBA00022691"/>
    </source>
</evidence>